<dbReference type="InterPro" id="IPR008969">
    <property type="entry name" value="CarboxyPept-like_regulatory"/>
</dbReference>
<sequence>MTAFMQISFAANAQKISLSKTNAPLTEVFKELRKQSGFDFLINEDQIQQAKTVSIHVKAAALTDVLNACFKDQPFTYSINNKLIIVVPKKTEGPQKTLPTVDIKISGQVLDEHGNPMPGVTVSVKGTKNKIATDKEGMFEIRVDNADAILVFTNVGMETVEVKLNNRTEIKVTLKAKSNELKEVIVNTGFQTVRQEQMTGATVTVGSTELEKRYTPNIMDNLEGRIPGLVNYRGATTIRGVSTIQSQTGALIVVDGLPIEGSIANINPYDVESITVLKDAAASAIYGIRAANGVIVITTKKAKNKRTSVEFSSDVTITQKPDLGFNMLTPSQQVDLESNFFNYQYLTGNAIATNITKTTSDITNGNQITPVQYAYYQRAQGSITQSQLDNQLAGFKKNDFRKQYTDNALLKDVLQQYNFAIRTDGNKFQSSLVLNFKGDNTGIINAYNNQLNIFYKGSYNLSKWMDVNFGVNSVLGKTKSSSSDFATDGTNVSPYMQLLDGNGKRVYYTTGDYNMYNTNPATQPRYSMLVNHLDELEHDASITKQQNTRYYVNAIVRIIPGLTFNPQFQYESSTTNVSAYSEPDSYIMRYLKNVYSSPSATTPGAYTSLLPDNGGKLATINSTGDYWTARGQLNYKRQYGKNAIDVIAGTEFRQTLTKGTSGLLLGYDDQLQSQSTTSVNFPALFAYNTTTSFKNGFNTLGLYNTYLNNPIGVIPETEHRFNSGYANATYTYDNKYNVFGSYRVDYADVFGLDKKFRGKPLWSTGLGWNISNESFMAAVDWVKFLKFRATYGVTGNVKLGVTSLLTANSTLTNAATNQPASVVTSAANPQLTWEKTATTNLGLDFSLFNNRLSGSFDWYRKKGTNIFFTKRLDASEGFTSQVINNAGLLNNGLELSLSYSWLKPGKKDGLGWTTLLVISHNNNKITYVDEVSASPVALVQGGYKVGYPVNSLYSFQYKGLNSVGQPQWLKADGTLTTVGLTGSDLSAVTYSGGTDPKNNIALTNSIYYKGFSLNMLAVYYGGQYLRAVVPDIYSGVPYTGLPSYLSNSWSPGNTNTIIPGFGQYAPGNYPGTSAVPAYHLPYSDAFVRPGDFIKIRYVAAGYQLPGNWTDKLGVKDVKLRFQLNNPKALWKKNDVNIDPETGGAPTLTSYVFGINFNL</sequence>
<dbReference type="SUPFAM" id="SSF49464">
    <property type="entry name" value="Carboxypeptidase regulatory domain-like"/>
    <property type="match status" value="1"/>
</dbReference>
<keyword evidence="4 7" id="KW-0812">Transmembrane</keyword>
<evidence type="ECO:0000256" key="5">
    <source>
        <dbReference type="ARBA" id="ARBA00023136"/>
    </source>
</evidence>
<dbReference type="Pfam" id="PF07660">
    <property type="entry name" value="STN"/>
    <property type="match status" value="1"/>
</dbReference>
<keyword evidence="3 7" id="KW-1134">Transmembrane beta strand</keyword>
<dbReference type="InterPro" id="IPR023996">
    <property type="entry name" value="TonB-dep_OMP_SusC/RagA"/>
</dbReference>
<comment type="caution">
    <text evidence="10">The sequence shown here is derived from an EMBL/GenBank/DDBJ whole genome shotgun (WGS) entry which is preliminary data.</text>
</comment>
<keyword evidence="2 7" id="KW-0813">Transport</keyword>
<dbReference type="Gene3D" id="2.170.130.10">
    <property type="entry name" value="TonB-dependent receptor, plug domain"/>
    <property type="match status" value="1"/>
</dbReference>
<keyword evidence="6 7" id="KW-0998">Cell outer membrane</keyword>
<evidence type="ECO:0000313" key="10">
    <source>
        <dbReference type="EMBL" id="MBB6107606.1"/>
    </source>
</evidence>
<dbReference type="InterPro" id="IPR023997">
    <property type="entry name" value="TonB-dep_OMP_SusC/RagA_CS"/>
</dbReference>
<dbReference type="EMBL" id="JACHCB010000001">
    <property type="protein sequence ID" value="MBB6107606.1"/>
    <property type="molecule type" value="Genomic_DNA"/>
</dbReference>
<evidence type="ECO:0000256" key="4">
    <source>
        <dbReference type="ARBA" id="ARBA00022692"/>
    </source>
</evidence>
<organism evidence="10 11">
    <name type="scientific">Mucilaginibacter lappiensis</name>
    <dbReference type="NCBI Taxonomy" id="354630"/>
    <lineage>
        <taxon>Bacteria</taxon>
        <taxon>Pseudomonadati</taxon>
        <taxon>Bacteroidota</taxon>
        <taxon>Sphingobacteriia</taxon>
        <taxon>Sphingobacteriales</taxon>
        <taxon>Sphingobacteriaceae</taxon>
        <taxon>Mucilaginibacter</taxon>
    </lineage>
</organism>
<evidence type="ECO:0000259" key="9">
    <source>
        <dbReference type="Pfam" id="PF07715"/>
    </source>
</evidence>
<comment type="similarity">
    <text evidence="7">Belongs to the TonB-dependent receptor family.</text>
</comment>
<evidence type="ECO:0000256" key="1">
    <source>
        <dbReference type="ARBA" id="ARBA00004571"/>
    </source>
</evidence>
<dbReference type="Gene3D" id="2.40.170.20">
    <property type="entry name" value="TonB-dependent receptor, beta-barrel domain"/>
    <property type="match status" value="1"/>
</dbReference>
<keyword evidence="5 7" id="KW-0472">Membrane</keyword>
<dbReference type="PROSITE" id="PS52016">
    <property type="entry name" value="TONB_DEPENDENT_REC_3"/>
    <property type="match status" value="1"/>
</dbReference>
<dbReference type="NCBIfam" id="TIGR04057">
    <property type="entry name" value="SusC_RagA_signa"/>
    <property type="match status" value="1"/>
</dbReference>
<dbReference type="Gene3D" id="2.60.40.1120">
    <property type="entry name" value="Carboxypeptidase-like, regulatory domain"/>
    <property type="match status" value="1"/>
</dbReference>
<gene>
    <name evidence="10" type="ORF">HDF23_000336</name>
</gene>
<dbReference type="InterPro" id="IPR011662">
    <property type="entry name" value="Secretin/TonB_short_N"/>
</dbReference>
<dbReference type="SUPFAM" id="SSF56935">
    <property type="entry name" value="Porins"/>
    <property type="match status" value="1"/>
</dbReference>
<feature type="domain" description="Secretin/TonB short N-terminal" evidence="8">
    <location>
        <begin position="38"/>
        <end position="89"/>
    </location>
</feature>
<dbReference type="InterPro" id="IPR037066">
    <property type="entry name" value="Plug_dom_sf"/>
</dbReference>
<accession>A0ABR6PCW4</accession>
<comment type="subcellular location">
    <subcellularLocation>
        <location evidence="1 7">Cell outer membrane</location>
        <topology evidence="1 7">Multi-pass membrane protein</topology>
    </subcellularLocation>
</comment>
<keyword evidence="11" id="KW-1185">Reference proteome</keyword>
<evidence type="ECO:0000259" key="8">
    <source>
        <dbReference type="Pfam" id="PF07660"/>
    </source>
</evidence>
<feature type="domain" description="TonB-dependent receptor plug" evidence="9">
    <location>
        <begin position="196"/>
        <end position="294"/>
    </location>
</feature>
<dbReference type="Pfam" id="PF13715">
    <property type="entry name" value="CarbopepD_reg_2"/>
    <property type="match status" value="1"/>
</dbReference>
<dbReference type="NCBIfam" id="TIGR04056">
    <property type="entry name" value="OMP_RagA_SusC"/>
    <property type="match status" value="1"/>
</dbReference>
<evidence type="ECO:0000313" key="11">
    <source>
        <dbReference type="Proteomes" id="UP000541583"/>
    </source>
</evidence>
<dbReference type="InterPro" id="IPR036942">
    <property type="entry name" value="Beta-barrel_TonB_sf"/>
</dbReference>
<dbReference type="InterPro" id="IPR012910">
    <property type="entry name" value="Plug_dom"/>
</dbReference>
<name>A0ABR6PCW4_9SPHI</name>
<dbReference type="Proteomes" id="UP000541583">
    <property type="component" value="Unassembled WGS sequence"/>
</dbReference>
<proteinExistence type="inferred from homology"/>
<evidence type="ECO:0000256" key="2">
    <source>
        <dbReference type="ARBA" id="ARBA00022448"/>
    </source>
</evidence>
<dbReference type="Pfam" id="PF07715">
    <property type="entry name" value="Plug"/>
    <property type="match status" value="1"/>
</dbReference>
<evidence type="ECO:0000256" key="6">
    <source>
        <dbReference type="ARBA" id="ARBA00023237"/>
    </source>
</evidence>
<evidence type="ECO:0000256" key="7">
    <source>
        <dbReference type="PROSITE-ProRule" id="PRU01360"/>
    </source>
</evidence>
<reference evidence="10 11" key="1">
    <citation type="submission" date="2020-08" db="EMBL/GenBank/DDBJ databases">
        <title>Genomic Encyclopedia of Type Strains, Phase IV (KMG-V): Genome sequencing to study the core and pangenomes of soil and plant-associated prokaryotes.</title>
        <authorList>
            <person name="Whitman W."/>
        </authorList>
    </citation>
    <scope>NUCLEOTIDE SEQUENCE [LARGE SCALE GENOMIC DNA]</scope>
    <source>
        <strain evidence="10 11">ANJLi2</strain>
    </source>
</reference>
<protein>
    <submittedName>
        <fullName evidence="10">TonB-linked SusC/RagA family outer membrane protein</fullName>
    </submittedName>
</protein>
<dbReference type="InterPro" id="IPR039426">
    <property type="entry name" value="TonB-dep_rcpt-like"/>
</dbReference>
<evidence type="ECO:0000256" key="3">
    <source>
        <dbReference type="ARBA" id="ARBA00022452"/>
    </source>
</evidence>